<dbReference type="EMBL" id="MFMC01000023">
    <property type="protein sequence ID" value="OGG77248.1"/>
    <property type="molecule type" value="Genomic_DNA"/>
</dbReference>
<comment type="caution">
    <text evidence="2">The sequence shown here is derived from an EMBL/GenBank/DDBJ whole genome shotgun (WGS) entry which is preliminary data.</text>
</comment>
<feature type="transmembrane region" description="Helical" evidence="1">
    <location>
        <begin position="346"/>
        <end position="375"/>
    </location>
</feature>
<evidence type="ECO:0000313" key="3">
    <source>
        <dbReference type="Proteomes" id="UP000177215"/>
    </source>
</evidence>
<dbReference type="Proteomes" id="UP000177215">
    <property type="component" value="Unassembled WGS sequence"/>
</dbReference>
<keyword evidence="1" id="KW-0812">Transmembrane</keyword>
<name>A0A1F6EUD6_9BACT</name>
<accession>A0A1F6EUD6</accession>
<feature type="transmembrane region" description="Helical" evidence="1">
    <location>
        <begin position="75"/>
        <end position="97"/>
    </location>
</feature>
<sequence>MNDSAIHAHRFLLRTGLSLAHVFAWIFVFEYFFFLSGNMGRALAGSAILYALAQLVTMVATPISAMHLRRGTKHSIIWGVAFAAGSFIFLGGTLAGYFSSPPLWGVVAFAVLFGAYRALYWVPYQLTLAEAKPHLHMRAYLEALIALMPLFAGLTLVSVRFGHLKVLFGAAAIVMLSALPALFLNDTRERFSWPLAYAFSQLWQRKNHGLVLQSLLEGFQGAALFLVWPLAVFFILGWSYFGLGLVFSLTLLFILLFRRIYAKVMNSLELKNSSTVHVVIAVSGWVARFAAGTPLGIIVADVYAHTTAPQHSTHADPFTFEQASDRGAFLDEYTALKEMGLALGRIMLCVTVFFLAFAFTLPVVLSIALGIAAAASGLSTVIARRAAAPTY</sequence>
<keyword evidence="1" id="KW-0472">Membrane</keyword>
<dbReference type="SUPFAM" id="SSF103473">
    <property type="entry name" value="MFS general substrate transporter"/>
    <property type="match status" value="1"/>
</dbReference>
<feature type="transmembrane region" description="Helical" evidence="1">
    <location>
        <begin position="47"/>
        <end position="68"/>
    </location>
</feature>
<evidence type="ECO:0000313" key="2">
    <source>
        <dbReference type="EMBL" id="OGG77248.1"/>
    </source>
</evidence>
<reference evidence="2 3" key="1">
    <citation type="journal article" date="2016" name="Nat. Commun.">
        <title>Thousands of microbial genomes shed light on interconnected biogeochemical processes in an aquifer system.</title>
        <authorList>
            <person name="Anantharaman K."/>
            <person name="Brown C.T."/>
            <person name="Hug L.A."/>
            <person name="Sharon I."/>
            <person name="Castelle C.J."/>
            <person name="Probst A.J."/>
            <person name="Thomas B.C."/>
            <person name="Singh A."/>
            <person name="Wilkins M.J."/>
            <person name="Karaoz U."/>
            <person name="Brodie E.L."/>
            <person name="Williams K.H."/>
            <person name="Hubbard S.S."/>
            <person name="Banfield J.F."/>
        </authorList>
    </citation>
    <scope>NUCLEOTIDE SEQUENCE [LARGE SCALE GENOMIC DNA]</scope>
</reference>
<feature type="transmembrane region" description="Helical" evidence="1">
    <location>
        <begin position="167"/>
        <end position="184"/>
    </location>
</feature>
<evidence type="ECO:0000256" key="1">
    <source>
        <dbReference type="SAM" id="Phobius"/>
    </source>
</evidence>
<dbReference type="InterPro" id="IPR036259">
    <property type="entry name" value="MFS_trans_sf"/>
</dbReference>
<evidence type="ECO:0008006" key="4">
    <source>
        <dbReference type="Google" id="ProtNLM"/>
    </source>
</evidence>
<gene>
    <name evidence="2" type="ORF">A3B35_02910</name>
</gene>
<feature type="transmembrane region" description="Helical" evidence="1">
    <location>
        <begin position="143"/>
        <end position="161"/>
    </location>
</feature>
<feature type="transmembrane region" description="Helical" evidence="1">
    <location>
        <begin position="237"/>
        <end position="257"/>
    </location>
</feature>
<organism evidence="2 3">
    <name type="scientific">Candidatus Kaiserbacteria bacterium RIFCSPLOWO2_01_FULL_54_24</name>
    <dbReference type="NCBI Taxonomy" id="1798515"/>
    <lineage>
        <taxon>Bacteria</taxon>
        <taxon>Candidatus Kaiseribacteriota</taxon>
    </lineage>
</organism>
<feature type="transmembrane region" description="Helical" evidence="1">
    <location>
        <begin position="12"/>
        <end position="35"/>
    </location>
</feature>
<dbReference type="AlphaFoldDB" id="A0A1F6EUD6"/>
<dbReference type="STRING" id="1798515.A3B35_02910"/>
<feature type="transmembrane region" description="Helical" evidence="1">
    <location>
        <begin position="103"/>
        <end position="122"/>
    </location>
</feature>
<proteinExistence type="predicted"/>
<keyword evidence="1" id="KW-1133">Transmembrane helix</keyword>
<protein>
    <recommendedName>
        <fullName evidence="4">Major facilitator superfamily (MFS) profile domain-containing protein</fullName>
    </recommendedName>
</protein>